<dbReference type="InterPro" id="IPR036390">
    <property type="entry name" value="WH_DNA-bd_sf"/>
</dbReference>
<accession>A0ABZ2KF15</accession>
<keyword evidence="2 5" id="KW-0805">Transcription regulation</keyword>
<evidence type="ECO:0000256" key="4">
    <source>
        <dbReference type="ARBA" id="ARBA00023163"/>
    </source>
</evidence>
<dbReference type="Pfam" id="PF01628">
    <property type="entry name" value="HrcA"/>
    <property type="match status" value="1"/>
</dbReference>
<dbReference type="InterPro" id="IPR021153">
    <property type="entry name" value="HrcA_C"/>
</dbReference>
<evidence type="ECO:0000256" key="5">
    <source>
        <dbReference type="HAMAP-Rule" id="MF_00081"/>
    </source>
</evidence>
<sequence>MSELSARAKQILYAAITEFVATGEPVGSRTLSKKCGIELSPASIRNVLSDLEEAGYLQQPHTSAGRVPTDRAFRLFIDALMEVRALSQEEHARIRARFEEMTPGHNMMRETGRFLSELTGAVAVVVSPRLEALTLKQLRFLRTNPGELLAVLVMSNGSVQNRFISAQVSDAELTRIHNLLDDVTDGRTLGDLRDFFARKLATERIQQDQLRRRAFSLAEAAVSETPPTEADVVIEGQSKLFDRPEFSDAAGMKQLVSAFDDRERLLRLLDATMAAKGPTVMVGQEAGELGGGQLAIVRAPFLDHGRTVGTIGIIGPTRMDYPKVVPLVEATASAMTEYMDRSSGGGSGSGSMK</sequence>
<evidence type="ECO:0000256" key="2">
    <source>
        <dbReference type="ARBA" id="ARBA00023015"/>
    </source>
</evidence>
<evidence type="ECO:0000259" key="6">
    <source>
        <dbReference type="Pfam" id="PF01628"/>
    </source>
</evidence>
<evidence type="ECO:0000256" key="3">
    <source>
        <dbReference type="ARBA" id="ARBA00023016"/>
    </source>
</evidence>
<dbReference type="Gene3D" id="3.30.390.60">
    <property type="entry name" value="Heat-inducible transcription repressor hrca homolog, domain 3"/>
    <property type="match status" value="1"/>
</dbReference>
<keyword evidence="1 5" id="KW-0678">Repressor</keyword>
<feature type="domain" description="Heat-inducible transcription repressor HrcA C-terminal" evidence="6">
    <location>
        <begin position="106"/>
        <end position="325"/>
    </location>
</feature>
<dbReference type="InterPro" id="IPR029016">
    <property type="entry name" value="GAF-like_dom_sf"/>
</dbReference>
<proteinExistence type="inferred from homology"/>
<dbReference type="EMBL" id="CP089982">
    <property type="protein sequence ID" value="WXA97257.1"/>
    <property type="molecule type" value="Genomic_DNA"/>
</dbReference>
<organism evidence="7 8">
    <name type="scientific">Pendulispora brunnea</name>
    <dbReference type="NCBI Taxonomy" id="2905690"/>
    <lineage>
        <taxon>Bacteria</taxon>
        <taxon>Pseudomonadati</taxon>
        <taxon>Myxococcota</taxon>
        <taxon>Myxococcia</taxon>
        <taxon>Myxococcales</taxon>
        <taxon>Sorangiineae</taxon>
        <taxon>Pendulisporaceae</taxon>
        <taxon>Pendulispora</taxon>
    </lineage>
</organism>
<dbReference type="Proteomes" id="UP001379533">
    <property type="component" value="Chromosome"/>
</dbReference>
<keyword evidence="3 5" id="KW-0346">Stress response</keyword>
<dbReference type="RefSeq" id="WP_394847872.1">
    <property type="nucleotide sequence ID" value="NZ_CP089982.1"/>
</dbReference>
<dbReference type="SUPFAM" id="SSF46785">
    <property type="entry name" value="Winged helix' DNA-binding domain"/>
    <property type="match status" value="1"/>
</dbReference>
<dbReference type="PIRSF" id="PIRSF005485">
    <property type="entry name" value="HrcA"/>
    <property type="match status" value="1"/>
</dbReference>
<evidence type="ECO:0000313" key="7">
    <source>
        <dbReference type="EMBL" id="WXA97257.1"/>
    </source>
</evidence>
<comment type="function">
    <text evidence="5">Negative regulator of class I heat shock genes (grpE-dnaK-dnaJ and groELS operons). Prevents heat-shock induction of these operons.</text>
</comment>
<dbReference type="PANTHER" id="PTHR34824:SF1">
    <property type="entry name" value="HEAT-INDUCIBLE TRANSCRIPTION REPRESSOR HRCA"/>
    <property type="match status" value="1"/>
</dbReference>
<dbReference type="SUPFAM" id="SSF55781">
    <property type="entry name" value="GAF domain-like"/>
    <property type="match status" value="1"/>
</dbReference>
<evidence type="ECO:0000313" key="8">
    <source>
        <dbReference type="Proteomes" id="UP001379533"/>
    </source>
</evidence>
<protein>
    <recommendedName>
        <fullName evidence="5">Heat-inducible transcription repressor HrcA</fullName>
    </recommendedName>
</protein>
<reference evidence="7 8" key="1">
    <citation type="submission" date="2021-12" db="EMBL/GenBank/DDBJ databases">
        <title>Discovery of the Pendulisporaceae a myxobacterial family with distinct sporulation behavior and unique specialized metabolism.</title>
        <authorList>
            <person name="Garcia R."/>
            <person name="Popoff A."/>
            <person name="Bader C.D."/>
            <person name="Loehr J."/>
            <person name="Walesch S."/>
            <person name="Walt C."/>
            <person name="Boldt J."/>
            <person name="Bunk B."/>
            <person name="Haeckl F.J.F.P.J."/>
            <person name="Gunesch A.P."/>
            <person name="Birkelbach J."/>
            <person name="Nuebel U."/>
            <person name="Pietschmann T."/>
            <person name="Bach T."/>
            <person name="Mueller R."/>
        </authorList>
    </citation>
    <scope>NUCLEOTIDE SEQUENCE [LARGE SCALE GENOMIC DNA]</scope>
    <source>
        <strain evidence="7 8">MSr12523</strain>
    </source>
</reference>
<dbReference type="NCBIfam" id="TIGR00331">
    <property type="entry name" value="hrcA"/>
    <property type="match status" value="1"/>
</dbReference>
<name>A0ABZ2KF15_9BACT</name>
<dbReference type="InterPro" id="IPR036388">
    <property type="entry name" value="WH-like_DNA-bd_sf"/>
</dbReference>
<dbReference type="InterPro" id="IPR002571">
    <property type="entry name" value="HrcA"/>
</dbReference>
<dbReference type="Gene3D" id="3.30.450.40">
    <property type="match status" value="1"/>
</dbReference>
<keyword evidence="4 5" id="KW-0804">Transcription</keyword>
<dbReference type="PANTHER" id="PTHR34824">
    <property type="entry name" value="HEAT-INDUCIBLE TRANSCRIPTION REPRESSOR HRCA"/>
    <property type="match status" value="1"/>
</dbReference>
<dbReference type="HAMAP" id="MF_00081">
    <property type="entry name" value="HrcA"/>
    <property type="match status" value="1"/>
</dbReference>
<evidence type="ECO:0000256" key="1">
    <source>
        <dbReference type="ARBA" id="ARBA00022491"/>
    </source>
</evidence>
<keyword evidence="8" id="KW-1185">Reference proteome</keyword>
<dbReference type="InterPro" id="IPR023120">
    <property type="entry name" value="WHTH_transcript_rep_HrcA_IDD"/>
</dbReference>
<comment type="similarity">
    <text evidence="5">Belongs to the HrcA family.</text>
</comment>
<gene>
    <name evidence="5 7" type="primary">hrcA</name>
    <name evidence="7" type="ORF">LZC95_10460</name>
</gene>
<dbReference type="Gene3D" id="1.10.10.10">
    <property type="entry name" value="Winged helix-like DNA-binding domain superfamily/Winged helix DNA-binding domain"/>
    <property type="match status" value="1"/>
</dbReference>